<name>L8H7A7_ACACF</name>
<keyword evidence="9" id="KW-0175">Coiled coil</keyword>
<dbReference type="GeneID" id="14921449"/>
<keyword evidence="3 8" id="KW-0597">Phosphoprotein</keyword>
<keyword evidence="14" id="KW-1185">Reference proteome</keyword>
<reference evidence="13 14" key="1">
    <citation type="journal article" date="2013" name="Genome Biol.">
        <title>Genome of Acanthamoeba castellanii highlights extensive lateral gene transfer and early evolution of tyrosine kinase signaling.</title>
        <authorList>
            <person name="Clarke M."/>
            <person name="Lohan A.J."/>
            <person name="Liu B."/>
            <person name="Lagkouvardos I."/>
            <person name="Roy S."/>
            <person name="Zafar N."/>
            <person name="Bertelli C."/>
            <person name="Schilde C."/>
            <person name="Kianianmomeni A."/>
            <person name="Burglin T.R."/>
            <person name="Frech C."/>
            <person name="Turcotte B."/>
            <person name="Kopec K.O."/>
            <person name="Synnott J.M."/>
            <person name="Choo C."/>
            <person name="Paponov I."/>
            <person name="Finkler A."/>
            <person name="Soon Heng Tan C."/>
            <person name="Hutchins A.P."/>
            <person name="Weinmeier T."/>
            <person name="Rattei T."/>
            <person name="Chu J.S."/>
            <person name="Gimenez G."/>
            <person name="Irimia M."/>
            <person name="Rigden D.J."/>
            <person name="Fitzpatrick D.A."/>
            <person name="Lorenzo-Morales J."/>
            <person name="Bateman A."/>
            <person name="Chiu C.H."/>
            <person name="Tang P."/>
            <person name="Hegemann P."/>
            <person name="Fromm H."/>
            <person name="Raoult D."/>
            <person name="Greub G."/>
            <person name="Miranda-Saavedra D."/>
            <person name="Chen N."/>
            <person name="Nash P."/>
            <person name="Ginger M.L."/>
            <person name="Horn M."/>
            <person name="Schaap P."/>
            <person name="Caler L."/>
            <person name="Loftus B."/>
        </authorList>
    </citation>
    <scope>NUCLEOTIDE SEQUENCE [LARGE SCALE GENOMIC DNA]</scope>
    <source>
        <strain evidence="13 14">Neff</strain>
    </source>
</reference>
<dbReference type="CDD" id="cd00082">
    <property type="entry name" value="HisKA"/>
    <property type="match status" value="1"/>
</dbReference>
<evidence type="ECO:0000256" key="7">
    <source>
        <dbReference type="ARBA" id="ARBA00069102"/>
    </source>
</evidence>
<keyword evidence="6" id="KW-0902">Two-component regulatory system</keyword>
<dbReference type="Gene3D" id="1.10.287.130">
    <property type="match status" value="1"/>
</dbReference>
<dbReference type="GO" id="GO:0000155">
    <property type="term" value="F:phosphorelay sensor kinase activity"/>
    <property type="evidence" value="ECO:0007669"/>
    <property type="project" value="InterPro"/>
</dbReference>
<evidence type="ECO:0000256" key="8">
    <source>
        <dbReference type="PROSITE-ProRule" id="PRU00169"/>
    </source>
</evidence>
<dbReference type="SMART" id="SM00387">
    <property type="entry name" value="HATPase_c"/>
    <property type="match status" value="1"/>
</dbReference>
<dbReference type="Gene3D" id="3.40.50.2300">
    <property type="match status" value="1"/>
</dbReference>
<dbReference type="FunFam" id="1.10.287.130:FF:000001">
    <property type="entry name" value="Two-component sensor histidine kinase"/>
    <property type="match status" value="1"/>
</dbReference>
<dbReference type="CDD" id="cd17546">
    <property type="entry name" value="REC_hyHK_CKI1_RcsC-like"/>
    <property type="match status" value="1"/>
</dbReference>
<dbReference type="InterPro" id="IPR003661">
    <property type="entry name" value="HisK_dim/P_dom"/>
</dbReference>
<feature type="compositionally biased region" description="Polar residues" evidence="10">
    <location>
        <begin position="1"/>
        <end position="10"/>
    </location>
</feature>
<evidence type="ECO:0000313" key="14">
    <source>
        <dbReference type="Proteomes" id="UP000011083"/>
    </source>
</evidence>
<dbReference type="Pfam" id="PF14417">
    <property type="entry name" value="MEDS"/>
    <property type="match status" value="1"/>
</dbReference>
<feature type="domain" description="Histidine kinase" evidence="11">
    <location>
        <begin position="311"/>
        <end position="556"/>
    </location>
</feature>
<sequence length="737" mass="80668">MAHHQQQLRPSHQDEPIRSIHNSEMQFKSLLAERREEEYENAKAKGDEEDEDEEEKVATPNQGADHSVQFYEDAEFLCRAVGRFAARGLRQGEAVIVVARRPHLEGIERVLEARGIDLAACRARGQLSTPDADALLAQFMVDTTATDAVSTTMPDPELFLSSVGSLVKAHLARFPRLRVFGEMVDILCSSGSPAAAVRLEELWNDLAAGQQRQGRPFSLLCGYALGQFGREEHTRVFRDVCAAHARVVPSESYQALREDRDNQERLIAGLQQQALALQAEVAHRRAVEAQLHQAKEAAEAANRAKSMFLAIISHELRTPLTAIVGYAELMLAPAEKGETSAGERQETLEVILRNGRELVRLLNDVLDLSKMEAGLLQVERVPFKPADLVADVMHVLRLQAAEKRLRVRVEVGRDVPARVSGDPTRLRQILLNIVGNALKFTPAGGTVDVEFRMLGHTTLSPSPSTSPPASSLAAGASLLECTVRDTGCGMTPEHAQHLFQPFSQGPDSSMSRQYGGTGLGLFLSRQLARLLGGDLVLAHTAPGHGATFVATVQADADPVLPDDHEHHPHQAQAAAVTALPLSQPAGSASLSFESIDRASISVLVVDDNAVNRRLVQRVLERLGYVDVATAADGLQALNHMAERHSDLVLMDLQMPMMDGHSACQAIRKIYEDQQRAQQPVIIALTAQALSDERDRCVASGMDDFVSKPFDFKVLTHKLAHWASIIVERRLQSVSYSN</sequence>
<dbReference type="SUPFAM" id="SSF47384">
    <property type="entry name" value="Homodimeric domain of signal transducing histidine kinase"/>
    <property type="match status" value="1"/>
</dbReference>
<dbReference type="Gene3D" id="3.30.565.10">
    <property type="entry name" value="Histidine kinase-like ATPase, C-terminal domain"/>
    <property type="match status" value="1"/>
</dbReference>
<dbReference type="EMBL" id="KB007909">
    <property type="protein sequence ID" value="ELR20583.1"/>
    <property type="molecule type" value="Genomic_DNA"/>
</dbReference>
<dbReference type="InterPro" id="IPR025847">
    <property type="entry name" value="MEDS_domain"/>
</dbReference>
<dbReference type="SUPFAM" id="SSF55874">
    <property type="entry name" value="ATPase domain of HSP90 chaperone/DNA topoisomerase II/histidine kinase"/>
    <property type="match status" value="1"/>
</dbReference>
<evidence type="ECO:0000256" key="1">
    <source>
        <dbReference type="ARBA" id="ARBA00000085"/>
    </source>
</evidence>
<dbReference type="RefSeq" id="XP_004343986.1">
    <property type="nucleotide sequence ID" value="XM_004343936.1"/>
</dbReference>
<dbReference type="PANTHER" id="PTHR43047">
    <property type="entry name" value="TWO-COMPONENT HISTIDINE PROTEIN KINASE"/>
    <property type="match status" value="1"/>
</dbReference>
<evidence type="ECO:0000256" key="3">
    <source>
        <dbReference type="ARBA" id="ARBA00022553"/>
    </source>
</evidence>
<dbReference type="KEGG" id="acan:ACA1_052750"/>
<dbReference type="STRING" id="1257118.L8H7A7"/>
<dbReference type="Pfam" id="PF02518">
    <property type="entry name" value="HATPase_c"/>
    <property type="match status" value="1"/>
</dbReference>
<dbReference type="AlphaFoldDB" id="L8H7A7"/>
<dbReference type="InterPro" id="IPR004358">
    <property type="entry name" value="Sig_transdc_His_kin-like_C"/>
</dbReference>
<dbReference type="SMART" id="SM00448">
    <property type="entry name" value="REC"/>
    <property type="match status" value="1"/>
</dbReference>
<dbReference type="PROSITE" id="PS50109">
    <property type="entry name" value="HIS_KIN"/>
    <property type="match status" value="1"/>
</dbReference>
<dbReference type="EC" id="2.7.13.3" evidence="2"/>
<accession>L8H7A7</accession>
<dbReference type="SMART" id="SM00388">
    <property type="entry name" value="HisKA"/>
    <property type="match status" value="1"/>
</dbReference>
<evidence type="ECO:0000256" key="9">
    <source>
        <dbReference type="SAM" id="Coils"/>
    </source>
</evidence>
<dbReference type="VEuPathDB" id="AmoebaDB:ACA1_052750"/>
<dbReference type="OrthoDB" id="10266508at2759"/>
<evidence type="ECO:0000256" key="5">
    <source>
        <dbReference type="ARBA" id="ARBA00022777"/>
    </source>
</evidence>
<dbReference type="SUPFAM" id="SSF52172">
    <property type="entry name" value="CheY-like"/>
    <property type="match status" value="1"/>
</dbReference>
<evidence type="ECO:0000256" key="10">
    <source>
        <dbReference type="SAM" id="MobiDB-lite"/>
    </source>
</evidence>
<evidence type="ECO:0000256" key="2">
    <source>
        <dbReference type="ARBA" id="ARBA00012438"/>
    </source>
</evidence>
<dbReference type="InterPro" id="IPR005467">
    <property type="entry name" value="His_kinase_dom"/>
</dbReference>
<dbReference type="FunFam" id="3.30.565.10:FF:000010">
    <property type="entry name" value="Sensor histidine kinase RcsC"/>
    <property type="match status" value="1"/>
</dbReference>
<evidence type="ECO:0000256" key="4">
    <source>
        <dbReference type="ARBA" id="ARBA00022679"/>
    </source>
</evidence>
<dbReference type="InterPro" id="IPR036890">
    <property type="entry name" value="HATPase_C_sf"/>
</dbReference>
<feature type="modified residue" description="4-aspartylphosphate" evidence="8">
    <location>
        <position position="651"/>
    </location>
</feature>
<organism evidence="13 14">
    <name type="scientific">Acanthamoeba castellanii (strain ATCC 30010 / Neff)</name>
    <dbReference type="NCBI Taxonomy" id="1257118"/>
    <lineage>
        <taxon>Eukaryota</taxon>
        <taxon>Amoebozoa</taxon>
        <taxon>Discosea</taxon>
        <taxon>Longamoebia</taxon>
        <taxon>Centramoebida</taxon>
        <taxon>Acanthamoebidae</taxon>
        <taxon>Acanthamoeba</taxon>
    </lineage>
</organism>
<feature type="domain" description="Response regulatory" evidence="12">
    <location>
        <begin position="601"/>
        <end position="722"/>
    </location>
</feature>
<evidence type="ECO:0000313" key="13">
    <source>
        <dbReference type="EMBL" id="ELR20583.1"/>
    </source>
</evidence>
<protein>
    <recommendedName>
        <fullName evidence="7">Uncharacterized sensor-like histidine kinase ycf26</fullName>
        <ecNumber evidence="2">2.7.13.3</ecNumber>
    </recommendedName>
</protein>
<proteinExistence type="predicted"/>
<evidence type="ECO:0000256" key="6">
    <source>
        <dbReference type="ARBA" id="ARBA00023012"/>
    </source>
</evidence>
<feature type="region of interest" description="Disordered" evidence="10">
    <location>
        <begin position="1"/>
        <end position="63"/>
    </location>
</feature>
<dbReference type="InterPro" id="IPR001789">
    <property type="entry name" value="Sig_transdc_resp-reg_receiver"/>
</dbReference>
<dbReference type="Pfam" id="PF00512">
    <property type="entry name" value="HisKA"/>
    <property type="match status" value="1"/>
</dbReference>
<dbReference type="PRINTS" id="PR00344">
    <property type="entry name" value="BCTRLSENSOR"/>
</dbReference>
<dbReference type="InterPro" id="IPR036097">
    <property type="entry name" value="HisK_dim/P_sf"/>
</dbReference>
<dbReference type="InterPro" id="IPR003594">
    <property type="entry name" value="HATPase_dom"/>
</dbReference>
<dbReference type="Pfam" id="PF00072">
    <property type="entry name" value="Response_reg"/>
    <property type="match status" value="1"/>
</dbReference>
<dbReference type="PROSITE" id="PS50110">
    <property type="entry name" value="RESPONSE_REGULATORY"/>
    <property type="match status" value="1"/>
</dbReference>
<feature type="compositionally biased region" description="Basic and acidic residues" evidence="10">
    <location>
        <begin position="31"/>
        <end position="46"/>
    </location>
</feature>
<keyword evidence="5 13" id="KW-0418">Kinase</keyword>
<dbReference type="CDD" id="cd16922">
    <property type="entry name" value="HATPase_EvgS-ArcB-TorS-like"/>
    <property type="match status" value="1"/>
</dbReference>
<keyword evidence="4" id="KW-0808">Transferase</keyword>
<dbReference type="InterPro" id="IPR011006">
    <property type="entry name" value="CheY-like_superfamily"/>
</dbReference>
<evidence type="ECO:0000259" key="12">
    <source>
        <dbReference type="PROSITE" id="PS50110"/>
    </source>
</evidence>
<comment type="catalytic activity">
    <reaction evidence="1">
        <text>ATP + protein L-histidine = ADP + protein N-phospho-L-histidine.</text>
        <dbReference type="EC" id="2.7.13.3"/>
    </reaction>
</comment>
<gene>
    <name evidence="13" type="ORF">ACA1_052750</name>
</gene>
<evidence type="ECO:0000259" key="11">
    <source>
        <dbReference type="PROSITE" id="PS50109"/>
    </source>
</evidence>
<dbReference type="Proteomes" id="UP000011083">
    <property type="component" value="Unassembled WGS sequence"/>
</dbReference>
<feature type="coiled-coil region" evidence="9">
    <location>
        <begin position="253"/>
        <end position="304"/>
    </location>
</feature>